<keyword evidence="2" id="KW-0677">Repeat</keyword>
<dbReference type="SUPFAM" id="SSF48239">
    <property type="entry name" value="Terpenoid cyclases/Protein prenyltransferases"/>
    <property type="match status" value="2"/>
</dbReference>
<evidence type="ECO:0000256" key="2">
    <source>
        <dbReference type="ARBA" id="ARBA00022737"/>
    </source>
</evidence>
<evidence type="ECO:0000256" key="4">
    <source>
        <dbReference type="SAM" id="MobiDB-lite"/>
    </source>
</evidence>
<dbReference type="Pfam" id="PF13249">
    <property type="entry name" value="SQHop_cyclase_N"/>
    <property type="match status" value="1"/>
</dbReference>
<sequence length="868" mass="99630">MWKLKIGAETVRGDNGDDNGGNESWVKTLNNHLGRQVWEFHPEMGTPEELQQIHDARNGFADRRFDNRHSSDILMRIQFANENPSFANVPQVKIKDTEEVTKEAVTITLQRAINFYSTIQAHDGHWPGDYGGPMFLIPGLNKDGGWGLHIEGPSTMFGTALNYVTLRLLGEGAEDGLGAMEKGRKWILDHGGATTITSWGKMWLSVLGVYEWSGNNPLPPEVWLCPYLLPCHPGRMWCHCRMVYLPMSYLYGKRFVGPVTPTIQSLRKELYTVPYHEIDWNEARNLCAKGGGWISKKPKGPHGCGLWKGIMSGWDFFFQHVKMVAGRGDRTLFWHNLWCGETPLKTLFPVLFSCSSNKIAYIESLLSRPVEGEGCVWNLSFIRDFNDWELDELLNFFTLIHSKIPKEESPDAMSWNLQQHGRFDAKSFYHALSVQSDSSFPWKAVWRVKAPRRVAFFVWKAAWGKILTCDNLMRRGYTMAGWCCMCRSGWETGEHLLIHCALASDLWYAVFRSFGVCWVFPNRIVDLLFGWYNSFGKHVSAIWNLVPLCLMWTVWRERNRRTFEDVEQSTIKLIELFFGLLFDWAREDLYYPHPLVQDILWGSLYYAYEPVFMHWPANRLREKALHTVMQHIHYEDENTRYICIGPVNKVLNMLCCWVEDPNSEAFKLHLPRIFDYLWIAEDGMKMQGYNGSQLWDTAFAVQAIMSTNIAKEYGATLRKAHDYIKDSQVLEDCPGDLNFWYRHISKGAWPFSTADHGWPISDCTAEGLKAILLLSTFPSETVGGSLDVKRLYDAVNVILSLQAANCAFSLGLLKYSRYLKNVGVGDKISLEDNNGRGKEISPRKDAVCLLYSFSYTYLNFMNALKSLG</sequence>
<evidence type="ECO:0000256" key="3">
    <source>
        <dbReference type="ARBA" id="ARBA00023235"/>
    </source>
</evidence>
<dbReference type="EMBL" id="OIVN01000560">
    <property type="protein sequence ID" value="SPC82179.1"/>
    <property type="molecule type" value="Genomic_DNA"/>
</dbReference>
<evidence type="ECO:0008006" key="9">
    <source>
        <dbReference type="Google" id="ProtNLM"/>
    </source>
</evidence>
<organism evidence="8">
    <name type="scientific">Fagus sylvatica</name>
    <name type="common">Beechnut</name>
    <dbReference type="NCBI Taxonomy" id="28930"/>
    <lineage>
        <taxon>Eukaryota</taxon>
        <taxon>Viridiplantae</taxon>
        <taxon>Streptophyta</taxon>
        <taxon>Embryophyta</taxon>
        <taxon>Tracheophyta</taxon>
        <taxon>Spermatophyta</taxon>
        <taxon>Magnoliopsida</taxon>
        <taxon>eudicotyledons</taxon>
        <taxon>Gunneridae</taxon>
        <taxon>Pentapetalae</taxon>
        <taxon>rosids</taxon>
        <taxon>fabids</taxon>
        <taxon>Fagales</taxon>
        <taxon>Fagaceae</taxon>
        <taxon>Fagus</taxon>
    </lineage>
</organism>
<name>A0A2N9F5P0_FAGSY</name>
<dbReference type="InterPro" id="IPR032696">
    <property type="entry name" value="SQ_cyclase_C"/>
</dbReference>
<dbReference type="GO" id="GO:0016104">
    <property type="term" value="P:triterpenoid biosynthetic process"/>
    <property type="evidence" value="ECO:0007669"/>
    <property type="project" value="InterPro"/>
</dbReference>
<dbReference type="PANTHER" id="PTHR11764:SF85">
    <property type="entry name" value="TERPENE CYCLASE_MUTASE FAMILY MEMBER"/>
    <property type="match status" value="1"/>
</dbReference>
<evidence type="ECO:0000259" key="6">
    <source>
        <dbReference type="Pfam" id="PF13249"/>
    </source>
</evidence>
<proteinExistence type="inferred from homology"/>
<dbReference type="InterPro" id="IPR008930">
    <property type="entry name" value="Terpenoid_cyclase/PrenylTrfase"/>
</dbReference>
<protein>
    <recommendedName>
        <fullName evidence="9">Terpene cyclase/mutase family member</fullName>
    </recommendedName>
</protein>
<feature type="domain" description="Squalene cyclase C-terminal" evidence="5">
    <location>
        <begin position="692"/>
        <end position="808"/>
    </location>
</feature>
<dbReference type="AlphaFoldDB" id="A0A2N9F5P0"/>
<dbReference type="Pfam" id="PF13966">
    <property type="entry name" value="zf-RVT"/>
    <property type="match status" value="1"/>
</dbReference>
<dbReference type="InterPro" id="IPR026960">
    <property type="entry name" value="RVT-Znf"/>
</dbReference>
<comment type="similarity">
    <text evidence="1">Belongs to the terpene cyclase/mutase family.</text>
</comment>
<keyword evidence="3" id="KW-0413">Isomerase</keyword>
<accession>A0A2N9F5P0</accession>
<dbReference type="Gene3D" id="1.50.10.20">
    <property type="match status" value="2"/>
</dbReference>
<feature type="region of interest" description="Disordered" evidence="4">
    <location>
        <begin position="1"/>
        <end position="23"/>
    </location>
</feature>
<dbReference type="GO" id="GO:0005811">
    <property type="term" value="C:lipid droplet"/>
    <property type="evidence" value="ECO:0007669"/>
    <property type="project" value="InterPro"/>
</dbReference>
<evidence type="ECO:0000259" key="7">
    <source>
        <dbReference type="Pfam" id="PF13966"/>
    </source>
</evidence>
<dbReference type="Pfam" id="PF13243">
    <property type="entry name" value="SQHop_cyclase_C"/>
    <property type="match status" value="1"/>
</dbReference>
<evidence type="ECO:0000313" key="8">
    <source>
        <dbReference type="EMBL" id="SPC82179.1"/>
    </source>
</evidence>
<gene>
    <name evidence="8" type="ORF">FSB_LOCUS10061</name>
</gene>
<dbReference type="InterPro" id="IPR032697">
    <property type="entry name" value="SQ_cyclase_N"/>
</dbReference>
<dbReference type="PANTHER" id="PTHR11764">
    <property type="entry name" value="TERPENE CYCLASE/MUTASE FAMILY MEMBER"/>
    <property type="match status" value="1"/>
</dbReference>
<feature type="domain" description="Reverse transcriptase zinc-binding" evidence="7">
    <location>
        <begin position="423"/>
        <end position="507"/>
    </location>
</feature>
<dbReference type="InterPro" id="IPR018333">
    <property type="entry name" value="Squalene_cyclase"/>
</dbReference>
<dbReference type="GO" id="GO:0031559">
    <property type="term" value="F:oxidosqualene cyclase activity"/>
    <property type="evidence" value="ECO:0007669"/>
    <property type="project" value="UniProtKB-ARBA"/>
</dbReference>
<evidence type="ECO:0000256" key="1">
    <source>
        <dbReference type="ARBA" id="ARBA00009755"/>
    </source>
</evidence>
<evidence type="ECO:0000259" key="5">
    <source>
        <dbReference type="Pfam" id="PF13243"/>
    </source>
</evidence>
<feature type="domain" description="Squalene cyclase N-terminal" evidence="6">
    <location>
        <begin position="141"/>
        <end position="281"/>
    </location>
</feature>
<reference evidence="8" key="1">
    <citation type="submission" date="2018-02" db="EMBL/GenBank/DDBJ databases">
        <authorList>
            <person name="Cohen D.B."/>
            <person name="Kent A.D."/>
        </authorList>
    </citation>
    <scope>NUCLEOTIDE SEQUENCE</scope>
</reference>